<reference evidence="1" key="1">
    <citation type="submission" date="2021-06" db="EMBL/GenBank/DDBJ databases">
        <authorList>
            <person name="Kallberg Y."/>
            <person name="Tangrot J."/>
            <person name="Rosling A."/>
        </authorList>
    </citation>
    <scope>NUCLEOTIDE SEQUENCE</scope>
    <source>
        <strain evidence="1">AU212A</strain>
    </source>
</reference>
<name>A0ACA9K7I0_9GLOM</name>
<accession>A0ACA9K7I0</accession>
<evidence type="ECO:0000313" key="1">
    <source>
        <dbReference type="EMBL" id="CAG8457049.1"/>
    </source>
</evidence>
<protein>
    <submittedName>
        <fullName evidence="1">9269_t:CDS:1</fullName>
    </submittedName>
</protein>
<organism evidence="1 2">
    <name type="scientific">Scutellospora calospora</name>
    <dbReference type="NCBI Taxonomy" id="85575"/>
    <lineage>
        <taxon>Eukaryota</taxon>
        <taxon>Fungi</taxon>
        <taxon>Fungi incertae sedis</taxon>
        <taxon>Mucoromycota</taxon>
        <taxon>Glomeromycotina</taxon>
        <taxon>Glomeromycetes</taxon>
        <taxon>Diversisporales</taxon>
        <taxon>Gigasporaceae</taxon>
        <taxon>Scutellospora</taxon>
    </lineage>
</organism>
<proteinExistence type="predicted"/>
<comment type="caution">
    <text evidence="1">The sequence shown here is derived from an EMBL/GenBank/DDBJ whole genome shotgun (WGS) entry which is preliminary data.</text>
</comment>
<gene>
    <name evidence="1" type="ORF">SCALOS_LOCUS1447</name>
</gene>
<evidence type="ECO:0000313" key="2">
    <source>
        <dbReference type="Proteomes" id="UP000789860"/>
    </source>
</evidence>
<keyword evidence="2" id="KW-1185">Reference proteome</keyword>
<sequence length="144" mass="16620">MKLSNKARNLRAEDHYLSKAMHTSLEKLTVKRELDFEEIPTVKTIKGWIGRYSANFKREASERVLSGNNDHIAVVNKSSKHQKLYQDKIHSLYSILNMIREKLIKEMKSPKQSGIFAGKKDQQRVDIIKGNNKDSITSTSYNKI</sequence>
<dbReference type="EMBL" id="CAJVPM010000992">
    <property type="protein sequence ID" value="CAG8457049.1"/>
    <property type="molecule type" value="Genomic_DNA"/>
</dbReference>
<dbReference type="Proteomes" id="UP000789860">
    <property type="component" value="Unassembled WGS sequence"/>
</dbReference>